<dbReference type="EMBL" id="SRLO01001091">
    <property type="protein sequence ID" value="TNN41638.1"/>
    <property type="molecule type" value="Genomic_DNA"/>
</dbReference>
<evidence type="ECO:0000313" key="3">
    <source>
        <dbReference type="Proteomes" id="UP000314294"/>
    </source>
</evidence>
<reference evidence="2 3" key="1">
    <citation type="submission" date="2019-03" db="EMBL/GenBank/DDBJ databases">
        <title>First draft genome of Liparis tanakae, snailfish: a comprehensive survey of snailfish specific genes.</title>
        <authorList>
            <person name="Kim W."/>
            <person name="Song I."/>
            <person name="Jeong J.-H."/>
            <person name="Kim D."/>
            <person name="Kim S."/>
            <person name="Ryu S."/>
            <person name="Song J.Y."/>
            <person name="Lee S.K."/>
        </authorList>
    </citation>
    <scope>NUCLEOTIDE SEQUENCE [LARGE SCALE GENOMIC DNA]</scope>
    <source>
        <tissue evidence="2">Muscle</tissue>
    </source>
</reference>
<comment type="caution">
    <text evidence="2">The sequence shown here is derived from an EMBL/GenBank/DDBJ whole genome shotgun (WGS) entry which is preliminary data.</text>
</comment>
<evidence type="ECO:0000256" key="1">
    <source>
        <dbReference type="SAM" id="MobiDB-lite"/>
    </source>
</evidence>
<dbReference type="OrthoDB" id="8954273at2759"/>
<evidence type="ECO:0000313" key="2">
    <source>
        <dbReference type="EMBL" id="TNN41638.1"/>
    </source>
</evidence>
<proteinExistence type="predicted"/>
<dbReference type="Proteomes" id="UP000314294">
    <property type="component" value="Unassembled WGS sequence"/>
</dbReference>
<feature type="region of interest" description="Disordered" evidence="1">
    <location>
        <begin position="226"/>
        <end position="248"/>
    </location>
</feature>
<protein>
    <submittedName>
        <fullName evidence="2">Uncharacterized protein</fullName>
    </submittedName>
</protein>
<name>A0A4Z2FKH8_9TELE</name>
<accession>A0A4Z2FKH8</accession>
<gene>
    <name evidence="2" type="ORF">EYF80_048188</name>
</gene>
<feature type="compositionally biased region" description="Basic and acidic residues" evidence="1">
    <location>
        <begin position="231"/>
        <end position="244"/>
    </location>
</feature>
<dbReference type="AlphaFoldDB" id="A0A4Z2FKH8"/>
<organism evidence="2 3">
    <name type="scientific">Liparis tanakae</name>
    <name type="common">Tanaka's snailfish</name>
    <dbReference type="NCBI Taxonomy" id="230148"/>
    <lineage>
        <taxon>Eukaryota</taxon>
        <taxon>Metazoa</taxon>
        <taxon>Chordata</taxon>
        <taxon>Craniata</taxon>
        <taxon>Vertebrata</taxon>
        <taxon>Euteleostomi</taxon>
        <taxon>Actinopterygii</taxon>
        <taxon>Neopterygii</taxon>
        <taxon>Teleostei</taxon>
        <taxon>Neoteleostei</taxon>
        <taxon>Acanthomorphata</taxon>
        <taxon>Eupercaria</taxon>
        <taxon>Perciformes</taxon>
        <taxon>Cottioidei</taxon>
        <taxon>Cottales</taxon>
        <taxon>Liparidae</taxon>
        <taxon>Liparis</taxon>
    </lineage>
</organism>
<sequence length="389" mass="41909">MRREDGASACPLSPSVCQAVSQRDRQKRGLAATVRVRVDPPRRGLGAASVFEVRHPYGDQIEDLADVEHHAQDGRAHHEVGEHRLLGGPGYVAVHHIGTGLDVALHLPGQPEAVVDVMQQVEEGDLEGGLDEEAQQVSPPQAAVLLARVVVQPRLVAVLGPVLALALLPVGHVQHHHEGRAGDEDELQGPEADVGDGEEVVVADVGASRLPGVAVELALVVAPDPLGGHNVDQHPEDEDHRQPDAAEGGGVLVDSAEETLEELPIHEVYRDSAARKPEGYPEKLKGTQKNWKCTQKTRRILRKLEGYLENRKGSQQLEGRTHKGVSQETAMLYAGAELSLPLSTILVFSGSLNAEFSFPLIAVRTIMKELSLAAGCPAWQHSTTLFPHR</sequence>
<keyword evidence="3" id="KW-1185">Reference proteome</keyword>